<dbReference type="InterPro" id="IPR008271">
    <property type="entry name" value="Ser/Thr_kinase_AS"/>
</dbReference>
<dbReference type="GO" id="GO:0016020">
    <property type="term" value="C:membrane"/>
    <property type="evidence" value="ECO:0007669"/>
    <property type="project" value="TreeGrafter"/>
</dbReference>
<protein>
    <submittedName>
        <fullName evidence="6">Serine/threonine protein kinase</fullName>
    </submittedName>
</protein>
<evidence type="ECO:0000313" key="6">
    <source>
        <dbReference type="EMBL" id="BBA35186.1"/>
    </source>
</evidence>
<feature type="domain" description="Protein kinase" evidence="5">
    <location>
        <begin position="28"/>
        <end position="299"/>
    </location>
</feature>
<dbReference type="InterPro" id="IPR000719">
    <property type="entry name" value="Prot_kinase_dom"/>
</dbReference>
<dbReference type="InterPro" id="IPR045269">
    <property type="entry name" value="Atg1-like"/>
</dbReference>
<keyword evidence="3 6" id="KW-0418">Kinase</keyword>
<keyword evidence="6" id="KW-0723">Serine/threonine-protein kinase</keyword>
<proteinExistence type="predicted"/>
<dbReference type="GO" id="GO:0005524">
    <property type="term" value="F:ATP binding"/>
    <property type="evidence" value="ECO:0007669"/>
    <property type="project" value="UniProtKB-KW"/>
</dbReference>
<dbReference type="AlphaFoldDB" id="A0A250KUH2"/>
<organism evidence="6 7">
    <name type="scientific">Methylocaldum marinum</name>
    <dbReference type="NCBI Taxonomy" id="1432792"/>
    <lineage>
        <taxon>Bacteria</taxon>
        <taxon>Pseudomonadati</taxon>
        <taxon>Pseudomonadota</taxon>
        <taxon>Gammaproteobacteria</taxon>
        <taxon>Methylococcales</taxon>
        <taxon>Methylococcaceae</taxon>
        <taxon>Methylocaldum</taxon>
    </lineage>
</organism>
<keyword evidence="2" id="KW-0547">Nucleotide-binding</keyword>
<evidence type="ECO:0000259" key="5">
    <source>
        <dbReference type="PROSITE" id="PS50011"/>
    </source>
</evidence>
<dbReference type="PANTHER" id="PTHR24348">
    <property type="entry name" value="SERINE/THREONINE-PROTEIN KINASE UNC-51-RELATED"/>
    <property type="match status" value="1"/>
</dbReference>
<dbReference type="RefSeq" id="WP_119630434.1">
    <property type="nucleotide sequence ID" value="NZ_AP017928.1"/>
</dbReference>
<dbReference type="OrthoDB" id="9801841at2"/>
<dbReference type="CDD" id="cd14014">
    <property type="entry name" value="STKc_PknB_like"/>
    <property type="match status" value="1"/>
</dbReference>
<evidence type="ECO:0000256" key="3">
    <source>
        <dbReference type="ARBA" id="ARBA00022777"/>
    </source>
</evidence>
<dbReference type="SMART" id="SM00220">
    <property type="entry name" value="S_TKc"/>
    <property type="match status" value="1"/>
</dbReference>
<dbReference type="GO" id="GO:0005829">
    <property type="term" value="C:cytosol"/>
    <property type="evidence" value="ECO:0007669"/>
    <property type="project" value="TreeGrafter"/>
</dbReference>
<dbReference type="GO" id="GO:0000407">
    <property type="term" value="C:phagophore assembly site"/>
    <property type="evidence" value="ECO:0007669"/>
    <property type="project" value="TreeGrafter"/>
</dbReference>
<dbReference type="PROSITE" id="PS00108">
    <property type="entry name" value="PROTEIN_KINASE_ST"/>
    <property type="match status" value="1"/>
</dbReference>
<dbReference type="SUPFAM" id="SSF56112">
    <property type="entry name" value="Protein kinase-like (PK-like)"/>
    <property type="match status" value="1"/>
</dbReference>
<dbReference type="GO" id="GO:0005776">
    <property type="term" value="C:autophagosome"/>
    <property type="evidence" value="ECO:0007669"/>
    <property type="project" value="TreeGrafter"/>
</dbReference>
<keyword evidence="4" id="KW-0067">ATP-binding</keyword>
<evidence type="ECO:0000256" key="4">
    <source>
        <dbReference type="ARBA" id="ARBA00022840"/>
    </source>
</evidence>
<keyword evidence="7" id="KW-1185">Reference proteome</keyword>
<dbReference type="Proteomes" id="UP000266313">
    <property type="component" value="Chromosome"/>
</dbReference>
<dbReference type="KEGG" id="mmai:sS8_3243"/>
<name>A0A250KUH2_9GAMM</name>
<dbReference type="InterPro" id="IPR011009">
    <property type="entry name" value="Kinase-like_dom_sf"/>
</dbReference>
<dbReference type="GO" id="GO:0004674">
    <property type="term" value="F:protein serine/threonine kinase activity"/>
    <property type="evidence" value="ECO:0007669"/>
    <property type="project" value="UniProtKB-KW"/>
</dbReference>
<dbReference type="Gene3D" id="1.10.510.10">
    <property type="entry name" value="Transferase(Phosphotransferase) domain 1"/>
    <property type="match status" value="1"/>
</dbReference>
<dbReference type="Pfam" id="PF00069">
    <property type="entry name" value="Pkinase"/>
    <property type="match status" value="1"/>
</dbReference>
<dbReference type="PANTHER" id="PTHR24348:SF22">
    <property type="entry name" value="NON-SPECIFIC SERINE_THREONINE PROTEIN KINASE"/>
    <property type="match status" value="1"/>
</dbReference>
<accession>A0A250KUH2</accession>
<gene>
    <name evidence="6" type="ORF">sS8_3243</name>
</gene>
<reference evidence="6 7" key="1">
    <citation type="submission" date="2016-12" db="EMBL/GenBank/DDBJ databases">
        <title>Genome sequencing of Methylocaldum marinum.</title>
        <authorList>
            <person name="Takeuchi M."/>
            <person name="Kamagata Y."/>
            <person name="Hiraoka S."/>
            <person name="Oshima K."/>
            <person name="Hattori M."/>
            <person name="Iwasaki W."/>
        </authorList>
    </citation>
    <scope>NUCLEOTIDE SEQUENCE [LARGE SCALE GENOMIC DNA]</scope>
    <source>
        <strain evidence="6 7">S8</strain>
    </source>
</reference>
<dbReference type="Gene3D" id="3.30.200.20">
    <property type="entry name" value="Phosphorylase Kinase, domain 1"/>
    <property type="match status" value="1"/>
</dbReference>
<evidence type="ECO:0000256" key="2">
    <source>
        <dbReference type="ARBA" id="ARBA00022741"/>
    </source>
</evidence>
<dbReference type="EMBL" id="AP017928">
    <property type="protein sequence ID" value="BBA35186.1"/>
    <property type="molecule type" value="Genomic_DNA"/>
</dbReference>
<evidence type="ECO:0000313" key="7">
    <source>
        <dbReference type="Proteomes" id="UP000266313"/>
    </source>
</evidence>
<keyword evidence="1" id="KW-0808">Transferase</keyword>
<evidence type="ECO:0000256" key="1">
    <source>
        <dbReference type="ARBA" id="ARBA00022679"/>
    </source>
</evidence>
<sequence length="308" mass="35055">MQKLWPNSSDKYPKELYFLKSGTILDQYMIERPLAGGGFSSVYLARQLADQHQVAIKEYLPRRLAHRTPENHVMPNSEETRSMFLRGRRLFLEEAKVLTKFKHRNIVEVLNFFQANSTVYLVMTFEYGKILGDYLLKEKKGGVSDQFLRMVFPALLDGLRTIHENGLLHLDIKPQNILIRSGGDPLLLDFGASQPYPYEEHARIGKVLTNGFSPIEQYQDDGAIGPWSDIYAIGATMRMCLDGIAPPAAPIRAERDNLIPAVKAFKRRYPQDLLQAIDLALIVDPSQRPQSIEEFSRLLSTETRSTDS</sequence>
<dbReference type="PROSITE" id="PS50011">
    <property type="entry name" value="PROTEIN_KINASE_DOM"/>
    <property type="match status" value="1"/>
</dbReference>